<keyword evidence="5" id="KW-1185">Reference proteome</keyword>
<evidence type="ECO:0000256" key="2">
    <source>
        <dbReference type="ARBA" id="ARBA00022857"/>
    </source>
</evidence>
<sequence length="180" mass="19589">LSDFDSVREFAESLPKAGIDHLDIVLLNAGKLQTDYITNKEGIESMLAGHHLGHAYLFELLTPLMLASPGEVRVVVTSSMAHLLSYSEGIRYNVTGKDFGPMVSYGNSKLANILYARGLSSRLDEKYPGKFVVNTLHPGSVASHFSKLNPFIPHFAGYNVTEGAMPLLRPAVEENVKGDG</sequence>
<feature type="non-terminal residue" evidence="4">
    <location>
        <position position="180"/>
    </location>
</feature>
<evidence type="ECO:0000256" key="3">
    <source>
        <dbReference type="ARBA" id="ARBA00023002"/>
    </source>
</evidence>
<keyword evidence="2" id="KW-0521">NADP</keyword>
<dbReference type="Proteomes" id="UP000591131">
    <property type="component" value="Unassembled WGS sequence"/>
</dbReference>
<comment type="similarity">
    <text evidence="1">Belongs to the short-chain dehydrogenases/reductases (SDR) family.</text>
</comment>
<evidence type="ECO:0000313" key="4">
    <source>
        <dbReference type="EMBL" id="KAF4646807.1"/>
    </source>
</evidence>
<accession>A0A7J6KI57</accession>
<dbReference type="PANTHER" id="PTHR24320">
    <property type="entry name" value="RETINOL DEHYDROGENASE"/>
    <property type="match status" value="1"/>
</dbReference>
<reference evidence="4 5" key="1">
    <citation type="submission" date="2020-04" db="EMBL/GenBank/DDBJ databases">
        <title>Perkinsus chesapeaki whole genome sequence.</title>
        <authorList>
            <person name="Bogema D.R."/>
        </authorList>
    </citation>
    <scope>NUCLEOTIDE SEQUENCE [LARGE SCALE GENOMIC DNA]</scope>
    <source>
        <strain evidence="4">ATCC PRA-425</strain>
    </source>
</reference>
<evidence type="ECO:0008006" key="6">
    <source>
        <dbReference type="Google" id="ProtNLM"/>
    </source>
</evidence>
<dbReference type="InterPro" id="IPR036291">
    <property type="entry name" value="NAD(P)-bd_dom_sf"/>
</dbReference>
<dbReference type="AlphaFoldDB" id="A0A7J6KI57"/>
<name>A0A7J6KI57_PERCH</name>
<feature type="non-terminal residue" evidence="4">
    <location>
        <position position="1"/>
    </location>
</feature>
<evidence type="ECO:0000256" key="1">
    <source>
        <dbReference type="ARBA" id="ARBA00006484"/>
    </source>
</evidence>
<gene>
    <name evidence="4" type="ORF">FOL47_005602</name>
</gene>
<keyword evidence="3" id="KW-0560">Oxidoreductase</keyword>
<dbReference type="GO" id="GO:0016491">
    <property type="term" value="F:oxidoreductase activity"/>
    <property type="evidence" value="ECO:0007669"/>
    <property type="project" value="UniProtKB-KW"/>
</dbReference>
<dbReference type="SUPFAM" id="SSF51735">
    <property type="entry name" value="NAD(P)-binding Rossmann-fold domains"/>
    <property type="match status" value="1"/>
</dbReference>
<dbReference type="PANTHER" id="PTHR24320:SF282">
    <property type="entry name" value="WW DOMAIN-CONTAINING OXIDOREDUCTASE"/>
    <property type="match status" value="1"/>
</dbReference>
<proteinExistence type="inferred from homology"/>
<organism evidence="4 5">
    <name type="scientific">Perkinsus chesapeaki</name>
    <name type="common">Clam parasite</name>
    <name type="synonym">Perkinsus andrewsi</name>
    <dbReference type="NCBI Taxonomy" id="330153"/>
    <lineage>
        <taxon>Eukaryota</taxon>
        <taxon>Sar</taxon>
        <taxon>Alveolata</taxon>
        <taxon>Perkinsozoa</taxon>
        <taxon>Perkinsea</taxon>
        <taxon>Perkinsida</taxon>
        <taxon>Perkinsidae</taxon>
        <taxon>Perkinsus</taxon>
    </lineage>
</organism>
<dbReference type="OrthoDB" id="1274115at2759"/>
<evidence type="ECO:0000313" key="5">
    <source>
        <dbReference type="Proteomes" id="UP000591131"/>
    </source>
</evidence>
<dbReference type="Gene3D" id="3.40.50.720">
    <property type="entry name" value="NAD(P)-binding Rossmann-like Domain"/>
    <property type="match status" value="1"/>
</dbReference>
<dbReference type="EMBL" id="JAAPAO010003093">
    <property type="protein sequence ID" value="KAF4646807.1"/>
    <property type="molecule type" value="Genomic_DNA"/>
</dbReference>
<comment type="caution">
    <text evidence="4">The sequence shown here is derived from an EMBL/GenBank/DDBJ whole genome shotgun (WGS) entry which is preliminary data.</text>
</comment>
<protein>
    <recommendedName>
        <fullName evidence="6">Dehydrogenase/reductase SDR member 12</fullName>
    </recommendedName>
</protein>